<dbReference type="Proteomes" id="UP000471166">
    <property type="component" value="Unassembled WGS sequence"/>
</dbReference>
<evidence type="ECO:0000313" key="2">
    <source>
        <dbReference type="EMBL" id="NEW36298.1"/>
    </source>
</evidence>
<evidence type="ECO:0000313" key="3">
    <source>
        <dbReference type="Proteomes" id="UP000471166"/>
    </source>
</evidence>
<dbReference type="GO" id="GO:0016042">
    <property type="term" value="P:lipid catabolic process"/>
    <property type="evidence" value="ECO:0007669"/>
    <property type="project" value="InterPro"/>
</dbReference>
<organism evidence="2 3">
    <name type="scientific">Nocardia cyriacigeorgica</name>
    <dbReference type="NCBI Taxonomy" id="135487"/>
    <lineage>
        <taxon>Bacteria</taxon>
        <taxon>Bacillati</taxon>
        <taxon>Actinomycetota</taxon>
        <taxon>Actinomycetes</taxon>
        <taxon>Mycobacteriales</taxon>
        <taxon>Nocardiaceae</taxon>
        <taxon>Nocardia</taxon>
    </lineage>
</organism>
<reference evidence="2 3" key="1">
    <citation type="submission" date="2020-01" db="EMBL/GenBank/DDBJ databases">
        <title>Genetics and antimicrobial susceptibilities of Nocardia species isolated from the soil; a comparison with species isolated from humans.</title>
        <authorList>
            <person name="Carrasco G."/>
            <person name="Monzon S."/>
            <person name="Sansegundo M."/>
            <person name="Garcia E."/>
            <person name="Garrido N."/>
            <person name="Medina M.J."/>
            <person name="Villalon P."/>
            <person name="Ramirez-Arocha A.C."/>
            <person name="Jimenez P."/>
            <person name="Cuesta I."/>
            <person name="Valdezate S."/>
        </authorList>
    </citation>
    <scope>NUCLEOTIDE SEQUENCE [LARGE SCALE GENOMIC DNA]</scope>
    <source>
        <strain evidence="2 3">CNM20110626</strain>
    </source>
</reference>
<dbReference type="AlphaFoldDB" id="A0A6P1CUQ6"/>
<dbReference type="InterPro" id="IPR029058">
    <property type="entry name" value="AB_hydrolase_fold"/>
</dbReference>
<dbReference type="SUPFAM" id="SSF53474">
    <property type="entry name" value="alpha/beta-Hydrolases"/>
    <property type="match status" value="1"/>
</dbReference>
<dbReference type="GO" id="GO:0004806">
    <property type="term" value="F:triacylglycerol lipase activity"/>
    <property type="evidence" value="ECO:0007669"/>
    <property type="project" value="InterPro"/>
</dbReference>
<feature type="transmembrane region" description="Helical" evidence="1">
    <location>
        <begin position="21"/>
        <end position="40"/>
    </location>
</feature>
<dbReference type="PANTHER" id="PTHR34853:SF1">
    <property type="entry name" value="LIPASE 5"/>
    <property type="match status" value="1"/>
</dbReference>
<sequence length="443" mass="46933">MQPQHHGPHPARRRSGRLRRALTAGVIACLGAATCVYTAATTAAVPDFYTPPADIPAERGAIVKTEPMPLFLMAPGSEGWPVQAQRVMFSSRTQDDVAVPVTGTFIDATQPWRGAGERPTIVIAPGTVGQGDQCALSLAFSTGMHVSTEPLSLSANQESQSAAAWNALGARVFVTDYIGLGTPGVHTYANRIEQAHAVLDAARAANNLAGTGPDTPLAIWGYSQGGGASAAAAEMQPTYAPELNLKGTWAGAPTADLMQVVGQIDGNLIGAAIGFAINGFTDRYPELRRIVDELTTPAGRALLDSVRTECIADIITKHPFARTSDMTVDGRPLLDHLRELPAADRILREQRIGSLTPTSPVFITHGRNDDTVPYHQGRQLAQDWCAKGATVTFRTNELPPIAPGTTFGNHFGPELIDGFGPDNAVTYLLDRLAGKPLSGCTFD</sequence>
<evidence type="ECO:0000256" key="1">
    <source>
        <dbReference type="SAM" id="Phobius"/>
    </source>
</evidence>
<dbReference type="PIRSF" id="PIRSF029171">
    <property type="entry name" value="Esterase_LipA"/>
    <property type="match status" value="1"/>
</dbReference>
<dbReference type="InterPro" id="IPR005152">
    <property type="entry name" value="Lipase_secreted"/>
</dbReference>
<protein>
    <submittedName>
        <fullName evidence="2">Lipase</fullName>
    </submittedName>
</protein>
<dbReference type="RefSeq" id="WP_014349788.1">
    <property type="nucleotide sequence ID" value="NZ_AP026975.1"/>
</dbReference>
<keyword evidence="1" id="KW-1133">Transmembrane helix</keyword>
<dbReference type="PANTHER" id="PTHR34853">
    <property type="match status" value="1"/>
</dbReference>
<gene>
    <name evidence="2" type="ORF">GV791_27605</name>
</gene>
<accession>A0A6P1CUQ6</accession>
<name>A0A6P1CUQ6_9NOCA</name>
<dbReference type="Pfam" id="PF03583">
    <property type="entry name" value="LIP"/>
    <property type="match status" value="1"/>
</dbReference>
<comment type="caution">
    <text evidence="2">The sequence shown here is derived from an EMBL/GenBank/DDBJ whole genome shotgun (WGS) entry which is preliminary data.</text>
</comment>
<proteinExistence type="predicted"/>
<dbReference type="OMA" id="HATTEII"/>
<keyword evidence="1" id="KW-0472">Membrane</keyword>
<dbReference type="Gene3D" id="3.40.50.1820">
    <property type="entry name" value="alpha/beta hydrolase"/>
    <property type="match status" value="1"/>
</dbReference>
<keyword evidence="1" id="KW-0812">Transmembrane</keyword>
<dbReference type="EMBL" id="JAAGVB010000069">
    <property type="protein sequence ID" value="NEW36298.1"/>
    <property type="molecule type" value="Genomic_DNA"/>
</dbReference>
<dbReference type="Gene3D" id="1.10.260.130">
    <property type="match status" value="1"/>
</dbReference>